<dbReference type="AlphaFoldDB" id="A0A251V1H6"/>
<proteinExistence type="predicted"/>
<reference evidence="3" key="1">
    <citation type="journal article" date="2017" name="Nature">
        <title>The sunflower genome provides insights into oil metabolism, flowering and Asterid evolution.</title>
        <authorList>
            <person name="Badouin H."/>
            <person name="Gouzy J."/>
            <person name="Grassa C.J."/>
            <person name="Murat F."/>
            <person name="Staton S.E."/>
            <person name="Cottret L."/>
            <person name="Lelandais-Briere C."/>
            <person name="Owens G.L."/>
            <person name="Carrere S."/>
            <person name="Mayjonade B."/>
            <person name="Legrand L."/>
            <person name="Gill N."/>
            <person name="Kane N.C."/>
            <person name="Bowers J.E."/>
            <person name="Hubner S."/>
            <person name="Bellec A."/>
            <person name="Berard A."/>
            <person name="Berges H."/>
            <person name="Blanchet N."/>
            <person name="Boniface M.C."/>
            <person name="Brunel D."/>
            <person name="Catrice O."/>
            <person name="Chaidir N."/>
            <person name="Claudel C."/>
            <person name="Donnadieu C."/>
            <person name="Faraut T."/>
            <person name="Fievet G."/>
            <person name="Helmstetter N."/>
            <person name="King M."/>
            <person name="Knapp S.J."/>
            <person name="Lai Z."/>
            <person name="Le Paslier M.C."/>
            <person name="Lippi Y."/>
            <person name="Lorenzon L."/>
            <person name="Mandel J.R."/>
            <person name="Marage G."/>
            <person name="Marchand G."/>
            <person name="Marquand E."/>
            <person name="Bret-Mestries E."/>
            <person name="Morien E."/>
            <person name="Nambeesan S."/>
            <person name="Nguyen T."/>
            <person name="Pegot-Espagnet P."/>
            <person name="Pouilly N."/>
            <person name="Raftis F."/>
            <person name="Sallet E."/>
            <person name="Schiex T."/>
            <person name="Thomas J."/>
            <person name="Vandecasteele C."/>
            <person name="Vares D."/>
            <person name="Vear F."/>
            <person name="Vautrin S."/>
            <person name="Crespi M."/>
            <person name="Mangin B."/>
            <person name="Burke J.M."/>
            <person name="Salse J."/>
            <person name="Munos S."/>
            <person name="Vincourt P."/>
            <person name="Rieseberg L.H."/>
            <person name="Langlade N.B."/>
        </authorList>
    </citation>
    <scope>NUCLEOTIDE SEQUENCE [LARGE SCALE GENOMIC DNA]</scope>
    <source>
        <strain evidence="3">cv. SF193</strain>
    </source>
</reference>
<dbReference type="Proteomes" id="UP000215914">
    <property type="component" value="Chromosome 4"/>
</dbReference>
<dbReference type="EMBL" id="CM007893">
    <property type="protein sequence ID" value="OTG29460.1"/>
    <property type="molecule type" value="Genomic_DNA"/>
</dbReference>
<sequence>MFSKNHNSDIIFKIGLCRLVHLGYWPGQKILLILDKKGLCPSEERVVNDSISCDLPTNSDDGPSDINNTDRTYEDTNSPEGNRTNEDTNSPEGNNDPTTPVRRSTRNVSLPKMLNDFVIEGKVRYGLEKVVNYSNLSIENQCFATILNKTVEPQRNGSSK</sequence>
<name>A0A251V1H6_HELAN</name>
<organism evidence="2 3">
    <name type="scientific">Helianthus annuus</name>
    <name type="common">Common sunflower</name>
    <dbReference type="NCBI Taxonomy" id="4232"/>
    <lineage>
        <taxon>Eukaryota</taxon>
        <taxon>Viridiplantae</taxon>
        <taxon>Streptophyta</taxon>
        <taxon>Embryophyta</taxon>
        <taxon>Tracheophyta</taxon>
        <taxon>Spermatophyta</taxon>
        <taxon>Magnoliopsida</taxon>
        <taxon>eudicotyledons</taxon>
        <taxon>Gunneridae</taxon>
        <taxon>Pentapetalae</taxon>
        <taxon>asterids</taxon>
        <taxon>campanulids</taxon>
        <taxon>Asterales</taxon>
        <taxon>Asteraceae</taxon>
        <taxon>Asteroideae</taxon>
        <taxon>Heliantheae alliance</taxon>
        <taxon>Heliantheae</taxon>
        <taxon>Helianthus</taxon>
    </lineage>
</organism>
<protein>
    <submittedName>
        <fullName evidence="2">Uncharacterized protein</fullName>
    </submittedName>
</protein>
<gene>
    <name evidence="2" type="ORF">HannXRQ_Chr04g0122501</name>
</gene>
<accession>A0A251V1H6</accession>
<evidence type="ECO:0000313" key="3">
    <source>
        <dbReference type="Proteomes" id="UP000215914"/>
    </source>
</evidence>
<keyword evidence="3" id="KW-1185">Reference proteome</keyword>
<evidence type="ECO:0000313" key="2">
    <source>
        <dbReference type="EMBL" id="OTG29460.1"/>
    </source>
</evidence>
<evidence type="ECO:0000256" key="1">
    <source>
        <dbReference type="SAM" id="MobiDB-lite"/>
    </source>
</evidence>
<dbReference type="InParanoid" id="A0A251V1H6"/>
<feature type="region of interest" description="Disordered" evidence="1">
    <location>
        <begin position="51"/>
        <end position="107"/>
    </location>
</feature>